<accession>A0AAV6TEC9</accession>
<protein>
    <submittedName>
        <fullName evidence="1">Uncharacterized protein</fullName>
    </submittedName>
</protein>
<sequence>MGRRPDCLEQPKHLSWGPHERLASDALTGRWFHPTAPFCLLKKWPTGHSHLSRPAFVMQGGLLTHLKKFENRFEIVSGPKAS</sequence>
<name>A0AAV6TEC9_9ARAC</name>
<keyword evidence="2" id="KW-1185">Reference proteome</keyword>
<dbReference type="EMBL" id="JAFNEN010006429">
    <property type="protein sequence ID" value="KAG8155952.1"/>
    <property type="molecule type" value="Genomic_DNA"/>
</dbReference>
<evidence type="ECO:0000313" key="2">
    <source>
        <dbReference type="Proteomes" id="UP000827092"/>
    </source>
</evidence>
<dbReference type="Proteomes" id="UP000827092">
    <property type="component" value="Unassembled WGS sequence"/>
</dbReference>
<comment type="caution">
    <text evidence="1">The sequence shown here is derived from an EMBL/GenBank/DDBJ whole genome shotgun (WGS) entry which is preliminary data.</text>
</comment>
<dbReference type="AlphaFoldDB" id="A0AAV6TEC9"/>
<evidence type="ECO:0000313" key="1">
    <source>
        <dbReference type="EMBL" id="KAG8155952.1"/>
    </source>
</evidence>
<organism evidence="1 2">
    <name type="scientific">Oedothorax gibbosus</name>
    <dbReference type="NCBI Taxonomy" id="931172"/>
    <lineage>
        <taxon>Eukaryota</taxon>
        <taxon>Metazoa</taxon>
        <taxon>Ecdysozoa</taxon>
        <taxon>Arthropoda</taxon>
        <taxon>Chelicerata</taxon>
        <taxon>Arachnida</taxon>
        <taxon>Araneae</taxon>
        <taxon>Araneomorphae</taxon>
        <taxon>Entelegynae</taxon>
        <taxon>Araneoidea</taxon>
        <taxon>Linyphiidae</taxon>
        <taxon>Erigoninae</taxon>
        <taxon>Oedothorax</taxon>
    </lineage>
</organism>
<gene>
    <name evidence="1" type="ORF">JTE90_018051</name>
</gene>
<reference evidence="1 2" key="1">
    <citation type="journal article" date="2022" name="Nat. Ecol. Evol.">
        <title>A masculinizing supergene underlies an exaggerated male reproductive morph in a spider.</title>
        <authorList>
            <person name="Hendrickx F."/>
            <person name="De Corte Z."/>
            <person name="Sonet G."/>
            <person name="Van Belleghem S.M."/>
            <person name="Kostlbacher S."/>
            <person name="Vangestel C."/>
        </authorList>
    </citation>
    <scope>NUCLEOTIDE SEQUENCE [LARGE SCALE GENOMIC DNA]</scope>
    <source>
        <strain evidence="1">W744_W776</strain>
    </source>
</reference>
<proteinExistence type="predicted"/>